<accession>A0A2Z5JQ04</accession>
<name>A0A2Z5JQ04_STRAR</name>
<dbReference type="EMBL" id="CP027306">
    <property type="protein sequence ID" value="AXE75667.1"/>
    <property type="molecule type" value="Genomic_DNA"/>
</dbReference>
<gene>
    <name evidence="1" type="ORF">C5746_00070</name>
    <name evidence="2" type="ORF">C5746_43165</name>
</gene>
<reference evidence="2 3" key="1">
    <citation type="journal article" date="2018" name="Front. Microbiol.">
        <title>Genome Sequencing of Streptomyces atratus SCSIOZH16 and Activation Production of Nocardamine via Metabolic Engineering.</title>
        <authorList>
            <person name="Li Y."/>
            <person name="Zhang C."/>
            <person name="Liu C."/>
            <person name="Ju J."/>
            <person name="Ma J."/>
        </authorList>
    </citation>
    <scope>NUCLEOTIDE SEQUENCE [LARGE SCALE GENOMIC DNA]</scope>
    <source>
        <strain evidence="2 3">SCSIO_ZH16</strain>
    </source>
</reference>
<evidence type="ECO:0000313" key="2">
    <source>
        <dbReference type="EMBL" id="AXE82500.1"/>
    </source>
</evidence>
<sequence length="135" mass="14972">MMVTLSGGNPATAAGPQEFQVGYYHDGGIFTNNRYDVYISGTVTRHGDQYELKAIVQTECRHDSGPSQEWKLAFGSSDENWRYVSGSCHDYEHRVSFTRTGPLGSDGRVYVQAGAYGGRSMFGSWGWGDQKSVWV</sequence>
<dbReference type="KEGG" id="sata:C5746_00070"/>
<proteinExistence type="predicted"/>
<evidence type="ECO:0000313" key="3">
    <source>
        <dbReference type="Proteomes" id="UP000252698"/>
    </source>
</evidence>
<protein>
    <submittedName>
        <fullName evidence="2">Uncharacterized protein</fullName>
    </submittedName>
</protein>
<dbReference type="AlphaFoldDB" id="A0A2Z5JQ04"/>
<evidence type="ECO:0000313" key="1">
    <source>
        <dbReference type="EMBL" id="AXE75667.1"/>
    </source>
</evidence>
<dbReference type="EMBL" id="CP027306">
    <property type="protein sequence ID" value="AXE82500.1"/>
    <property type="molecule type" value="Genomic_DNA"/>
</dbReference>
<organism evidence="2 3">
    <name type="scientific">Streptomyces atratus</name>
    <dbReference type="NCBI Taxonomy" id="1893"/>
    <lineage>
        <taxon>Bacteria</taxon>
        <taxon>Bacillati</taxon>
        <taxon>Actinomycetota</taxon>
        <taxon>Actinomycetes</taxon>
        <taxon>Kitasatosporales</taxon>
        <taxon>Streptomycetaceae</taxon>
        <taxon>Streptomyces</taxon>
    </lineage>
</organism>
<dbReference type="Proteomes" id="UP000252698">
    <property type="component" value="Chromosome"/>
</dbReference>
<dbReference type="KEGG" id="sata:C5746_43165"/>